<proteinExistence type="inferred from homology"/>
<keyword evidence="4" id="KW-0812">Transmembrane</keyword>
<evidence type="ECO:0000256" key="6">
    <source>
        <dbReference type="ARBA" id="ARBA00023136"/>
    </source>
</evidence>
<dbReference type="KEGG" id="cbw:RR42_s0739"/>
<evidence type="ECO:0000313" key="10">
    <source>
        <dbReference type="Proteomes" id="UP000031843"/>
    </source>
</evidence>
<keyword evidence="5 8" id="KW-0732">Signal</keyword>
<dbReference type="RefSeq" id="WP_082055085.1">
    <property type="nucleotide sequence ID" value="NZ_CP010537.1"/>
</dbReference>
<keyword evidence="7" id="KW-0998">Cell outer membrane</keyword>
<evidence type="ECO:0000313" key="9">
    <source>
        <dbReference type="EMBL" id="AJG22330.1"/>
    </source>
</evidence>
<dbReference type="GO" id="GO:0009279">
    <property type="term" value="C:cell outer membrane"/>
    <property type="evidence" value="ECO:0007669"/>
    <property type="project" value="UniProtKB-SubCell"/>
</dbReference>
<dbReference type="Gene3D" id="2.40.160.60">
    <property type="entry name" value="Outer membrane protein transport protein (OMPP1/FadL/TodX)"/>
    <property type="match status" value="1"/>
</dbReference>
<comment type="subcellular location">
    <subcellularLocation>
        <location evidence="1">Cell outer membrane</location>
        <topology evidence="1">Multi-pass membrane protein</topology>
    </subcellularLocation>
</comment>
<dbReference type="InterPro" id="IPR005017">
    <property type="entry name" value="OMPP1/FadL/TodX"/>
</dbReference>
<evidence type="ECO:0000256" key="5">
    <source>
        <dbReference type="ARBA" id="ARBA00022729"/>
    </source>
</evidence>
<evidence type="ECO:0000256" key="7">
    <source>
        <dbReference type="ARBA" id="ARBA00023237"/>
    </source>
</evidence>
<reference evidence="9 10" key="1">
    <citation type="journal article" date="2015" name="Genome Announc.">
        <title>Complete Genome Sequence of Cupriavidus basilensis 4G11, Isolated from the Oak Ridge Field Research Center Site.</title>
        <authorList>
            <person name="Ray J."/>
            <person name="Waters R.J."/>
            <person name="Skerker J.M."/>
            <person name="Kuehl J.V."/>
            <person name="Price M.N."/>
            <person name="Huang J."/>
            <person name="Chakraborty R."/>
            <person name="Arkin A.P."/>
            <person name="Deutschbauer A."/>
        </authorList>
    </citation>
    <scope>NUCLEOTIDE SEQUENCE [LARGE SCALE GENOMIC DNA]</scope>
    <source>
        <strain evidence="9">4G11</strain>
    </source>
</reference>
<evidence type="ECO:0000256" key="8">
    <source>
        <dbReference type="SAM" id="SignalP"/>
    </source>
</evidence>
<name>A0A0C4YI74_9BURK</name>
<accession>A0A0C4YI74</accession>
<dbReference type="AlphaFoldDB" id="A0A0C4YI74"/>
<comment type="similarity">
    <text evidence="2">Belongs to the OmpP1/FadL family.</text>
</comment>
<dbReference type="Proteomes" id="UP000031843">
    <property type="component" value="Chromosome secondary"/>
</dbReference>
<organism evidence="9 10">
    <name type="scientific">Cupriavidus basilensis</name>
    <dbReference type="NCBI Taxonomy" id="68895"/>
    <lineage>
        <taxon>Bacteria</taxon>
        <taxon>Pseudomonadati</taxon>
        <taxon>Pseudomonadota</taxon>
        <taxon>Betaproteobacteria</taxon>
        <taxon>Burkholderiales</taxon>
        <taxon>Burkholderiaceae</taxon>
        <taxon>Cupriavidus</taxon>
    </lineage>
</organism>
<keyword evidence="6" id="KW-0472">Membrane</keyword>
<dbReference type="EMBL" id="CP010537">
    <property type="protein sequence ID" value="AJG22330.1"/>
    <property type="molecule type" value="Genomic_DNA"/>
</dbReference>
<feature type="signal peptide" evidence="8">
    <location>
        <begin position="1"/>
        <end position="27"/>
    </location>
</feature>
<evidence type="ECO:0000256" key="1">
    <source>
        <dbReference type="ARBA" id="ARBA00004571"/>
    </source>
</evidence>
<dbReference type="PANTHER" id="PTHR35093:SF8">
    <property type="entry name" value="OUTER MEMBRANE PROTEIN NMB0088-RELATED"/>
    <property type="match status" value="1"/>
</dbReference>
<evidence type="ECO:0000256" key="3">
    <source>
        <dbReference type="ARBA" id="ARBA00022452"/>
    </source>
</evidence>
<dbReference type="PANTHER" id="PTHR35093">
    <property type="entry name" value="OUTER MEMBRANE PROTEIN NMB0088-RELATED"/>
    <property type="match status" value="1"/>
</dbReference>
<dbReference type="GO" id="GO:0015483">
    <property type="term" value="F:long-chain fatty acid transporting porin activity"/>
    <property type="evidence" value="ECO:0007669"/>
    <property type="project" value="TreeGrafter"/>
</dbReference>
<protein>
    <submittedName>
        <fullName evidence="9">Long-chain fatty acid transport protein</fullName>
    </submittedName>
</protein>
<keyword evidence="10" id="KW-1185">Reference proteome</keyword>
<dbReference type="SUPFAM" id="SSF56935">
    <property type="entry name" value="Porins"/>
    <property type="match status" value="1"/>
</dbReference>
<dbReference type="STRING" id="68895.RR42_s0739"/>
<keyword evidence="3" id="KW-1134">Transmembrane beta strand</keyword>
<gene>
    <name evidence="9" type="ORF">RR42_s0739</name>
</gene>
<feature type="chain" id="PRO_5002181731" evidence="8">
    <location>
        <begin position="28"/>
        <end position="392"/>
    </location>
</feature>
<evidence type="ECO:0000256" key="4">
    <source>
        <dbReference type="ARBA" id="ARBA00022692"/>
    </source>
</evidence>
<dbReference type="OrthoDB" id="19849at2"/>
<sequence>MYPRRKKVAAVSFLVLGFNLACNTARANNGSELSANGALAAGMGGVGIAIPQGATAAADNPAGMAGVGTRLDLYGVLVSARVNASFGTETNSHFSNVIQPAPGFGFNYQIDPRWTVGVSVTGAGLGTKYSSPALPIPGLADARSSLMIVRTSPTVTYKPASNVSLGASLIIGAQQFRANGVVGAGPGGPAAVPTHGDSYAGGIGAGFGVLWDLTPMVSLGASYYTKTRFSPLAGYRDDLLASSNGHLDSPSKYGVGIAVRPLSGLTIGADFLRILWSGAAGYNDPATFNWHDQNVFRIGVSYDINPSWTVRAGFSAANSFIDSDHTLANFYANGITTKSVTAGFSYNVDKANTVTFALEYDIPRTVTGTGPSTGTNISAKSQWYTIGYTHKF</sequence>
<dbReference type="Pfam" id="PF03349">
    <property type="entry name" value="Toluene_X"/>
    <property type="match status" value="1"/>
</dbReference>
<evidence type="ECO:0000256" key="2">
    <source>
        <dbReference type="ARBA" id="ARBA00008163"/>
    </source>
</evidence>